<evidence type="ECO:0000256" key="1">
    <source>
        <dbReference type="SAM" id="MobiDB-lite"/>
    </source>
</evidence>
<feature type="compositionally biased region" description="Basic residues" evidence="1">
    <location>
        <begin position="8"/>
        <end position="17"/>
    </location>
</feature>
<organism evidence="2 3">
    <name type="scientific">Cotia virus</name>
    <dbReference type="NCBI Taxonomy" id="39444"/>
    <lineage>
        <taxon>Viruses</taxon>
        <taxon>Varidnaviria</taxon>
        <taxon>Bamfordvirae</taxon>
        <taxon>Nucleocytoviricota</taxon>
        <taxon>Pokkesviricetes</taxon>
        <taxon>Chitovirales</taxon>
        <taxon>Poxviridae</taxon>
        <taxon>Chordopoxvirinae</taxon>
        <taxon>Oryzopoxvirus</taxon>
        <taxon>Oryzopoxvirus cotia</taxon>
    </lineage>
</organism>
<dbReference type="InterPro" id="IPR007769">
    <property type="entry name" value="Poxvirus_A19"/>
</dbReference>
<dbReference type="Proteomes" id="UP000121784">
    <property type="component" value="Segment"/>
</dbReference>
<protein>
    <recommendedName>
        <fullName evidence="4">Protein A19</fullName>
    </recommendedName>
</protein>
<proteinExistence type="predicted"/>
<reference evidence="2 3" key="1">
    <citation type="submission" date="2014-09" db="EMBL/GenBank/DDBJ databases">
        <title>Complete Genome Sequence of the Embu Virus Strain SPAn 880.</title>
        <authorList>
            <person name="Ibrahim M.S."/>
            <person name="Antwerpen M.H."/>
            <person name="Georgi E."/>
            <person name="Vette P."/>
            <person name="Zoeller G."/>
            <person name="Meyer H."/>
        </authorList>
    </citation>
    <scope>NUCLEOTIDE SEQUENCE [LARGE SCALE GENOMIC DNA]</scope>
    <source>
        <strain evidence="2">SPAn880</strain>
    </source>
</reference>
<evidence type="ECO:0000313" key="2">
    <source>
        <dbReference type="EMBL" id="AIT70743.1"/>
    </source>
</evidence>
<dbReference type="EMBL" id="KM595078">
    <property type="protein sequence ID" value="AIT70743.1"/>
    <property type="molecule type" value="Genomic_DNA"/>
</dbReference>
<accession>A0A097IVW7</accession>
<gene>
    <name evidence="2" type="primary">128</name>
</gene>
<feature type="region of interest" description="Disordered" evidence="1">
    <location>
        <begin position="1"/>
        <end position="28"/>
    </location>
</feature>
<dbReference type="Pfam" id="PF05077">
    <property type="entry name" value="DUF678"/>
    <property type="match status" value="1"/>
</dbReference>
<evidence type="ECO:0008006" key="4">
    <source>
        <dbReference type="Google" id="ProtNLM"/>
    </source>
</evidence>
<sequence>MDNTAAGLKRKKKRKPKNQIDNSDSTVSCSSCHSKLVNVSDVTKVSFDAYKVSGKGDILSCSECGSELRLLNGFVS</sequence>
<evidence type="ECO:0000313" key="3">
    <source>
        <dbReference type="Proteomes" id="UP000121784"/>
    </source>
</evidence>
<name>A0A097IVW7_9POXV</name>